<evidence type="ECO:0000259" key="1">
    <source>
        <dbReference type="Pfam" id="PF14694"/>
    </source>
</evidence>
<protein>
    <recommendedName>
        <fullName evidence="6">Protein Lines N-terminal domain-containing protein</fullName>
    </recommendedName>
</protein>
<dbReference type="Pfam" id="PF14695">
    <property type="entry name" value="LINES_C"/>
    <property type="match status" value="1"/>
</dbReference>
<dbReference type="EMBL" id="MJFZ01000144">
    <property type="protein sequence ID" value="RAW36272.1"/>
    <property type="molecule type" value="Genomic_DNA"/>
</dbReference>
<dbReference type="PANTHER" id="PTHR16057">
    <property type="entry name" value="WINS1, 2 PROTEIN"/>
    <property type="match status" value="1"/>
</dbReference>
<dbReference type="Pfam" id="PF14694">
    <property type="entry name" value="LINES_N"/>
    <property type="match status" value="1"/>
</dbReference>
<dbReference type="Proteomes" id="UP000735874">
    <property type="component" value="Unassembled WGS sequence"/>
</dbReference>
<dbReference type="PANTHER" id="PTHR16057:SF1">
    <property type="entry name" value="PROTEIN LINES HOMOLOG 1"/>
    <property type="match status" value="1"/>
</dbReference>
<organism evidence="4 5">
    <name type="scientific">Phytophthora cactorum</name>
    <dbReference type="NCBI Taxonomy" id="29920"/>
    <lineage>
        <taxon>Eukaryota</taxon>
        <taxon>Sar</taxon>
        <taxon>Stramenopiles</taxon>
        <taxon>Oomycota</taxon>
        <taxon>Peronosporomycetes</taxon>
        <taxon>Peronosporales</taxon>
        <taxon>Peronosporaceae</taxon>
        <taxon>Phytophthora</taxon>
    </lineage>
</organism>
<dbReference type="InterPro" id="IPR024875">
    <property type="entry name" value="Protein_Lines"/>
</dbReference>
<dbReference type="InterPro" id="IPR029415">
    <property type="entry name" value="Lines_C"/>
</dbReference>
<feature type="domain" description="Protein Lines C-terminal" evidence="2">
    <location>
        <begin position="451"/>
        <end position="487"/>
    </location>
</feature>
<proteinExistence type="predicted"/>
<gene>
    <name evidence="4" type="ORF">PC110_g7443</name>
    <name evidence="3" type="ORF">PC113_g7805</name>
</gene>
<dbReference type="InterPro" id="IPR032794">
    <property type="entry name" value="LINES_N"/>
</dbReference>
<dbReference type="EMBL" id="RCMG01000176">
    <property type="protein sequence ID" value="KAG2860721.1"/>
    <property type="molecule type" value="Genomic_DNA"/>
</dbReference>
<dbReference type="Proteomes" id="UP000251314">
    <property type="component" value="Unassembled WGS sequence"/>
</dbReference>
<dbReference type="OrthoDB" id="8251209at2759"/>
<comment type="caution">
    <text evidence="4">The sequence shown here is derived from an EMBL/GenBank/DDBJ whole genome shotgun (WGS) entry which is preliminary data.</text>
</comment>
<sequence>MMDWCVAIRRIAACSTAIQCADDAFDAELKTLLGFLGHEDGLVVYAAKEELRMVLISGRIAPVKDIVKALLVPPPNAWRGEASGFQLQLLRQLVKMKNPGGSEDHGRKDGSSDDEGGQSVGHTYLQTLLKNLLQIGTLVRSVFIPAGCMTTTAPLSVQYETLVFMSDFVKRLHSLEMAECSQVELSEQMMAVVKDVFVTMNYGSQPTFVSCAVLGLLGDFQELVKSWMDQTQVDEEHNIDAVYSKWLEQCLVWLMQSSCMSTALQLLNDKESLNTASQEAFVAKSSPYPFLQQWLLYLSQMGVAFIEASLTQTKRANWITLQAPCLTAASWIEQKLPSRQQLFAVLAEQDDVMIEVLNGITRMAVLVDSAGSILAQRYSSFIAHMTTEYDSDLLFADLVDTLGRDHLVLLDLLISNETQMLEYFMRYLRRLSTRWGISKRKLQTDERLEGVMSVLIRTRLEIDRLVAAELFPYGAGPLTRRLLAIEQLYEDSGDDDAEQL</sequence>
<evidence type="ECO:0000313" key="4">
    <source>
        <dbReference type="EMBL" id="RAW36272.1"/>
    </source>
</evidence>
<dbReference type="VEuPathDB" id="FungiDB:PC110_g7443"/>
<reference evidence="3" key="2">
    <citation type="submission" date="2018-10" db="EMBL/GenBank/DDBJ databases">
        <title>Effector identification in a new, highly contiguous assembly of the strawberry crown rot pathogen Phytophthora cactorum.</title>
        <authorList>
            <person name="Armitage A.D."/>
            <person name="Nellist C.F."/>
            <person name="Bates H."/>
            <person name="Vickerstaff R.J."/>
            <person name="Harrison R.J."/>
        </authorList>
    </citation>
    <scope>NUCLEOTIDE SEQUENCE</scope>
    <source>
        <strain evidence="3">15-7</strain>
    </source>
</reference>
<keyword evidence="5" id="KW-1185">Reference proteome</keyword>
<accession>A0A329SL20</accession>
<dbReference type="AlphaFoldDB" id="A0A329SL20"/>
<evidence type="ECO:0000259" key="2">
    <source>
        <dbReference type="Pfam" id="PF14695"/>
    </source>
</evidence>
<evidence type="ECO:0000313" key="5">
    <source>
        <dbReference type="Proteomes" id="UP000251314"/>
    </source>
</evidence>
<feature type="domain" description="Protein Lines N-terminal" evidence="1">
    <location>
        <begin position="334"/>
        <end position="435"/>
    </location>
</feature>
<name>A0A329SL20_9STRA</name>
<reference evidence="4 5" key="1">
    <citation type="submission" date="2018-01" db="EMBL/GenBank/DDBJ databases">
        <title>Draft genome of the strawberry crown rot pathogen Phytophthora cactorum.</title>
        <authorList>
            <person name="Armitage A.D."/>
            <person name="Lysoe E."/>
            <person name="Nellist C.F."/>
            <person name="Harrison R.J."/>
            <person name="Brurberg M.B."/>
        </authorList>
    </citation>
    <scope>NUCLEOTIDE SEQUENCE [LARGE SCALE GENOMIC DNA]</scope>
    <source>
        <strain evidence="4 5">10300</strain>
    </source>
</reference>
<evidence type="ECO:0008006" key="6">
    <source>
        <dbReference type="Google" id="ProtNLM"/>
    </source>
</evidence>
<evidence type="ECO:0000313" key="3">
    <source>
        <dbReference type="EMBL" id="KAG2860721.1"/>
    </source>
</evidence>